<reference evidence="2 3" key="1">
    <citation type="submission" date="2019-05" db="EMBL/GenBank/DDBJ databases">
        <title>Arcobacter cibarius and Arcobacter thereius providing challenges in identification an antibiotic susceptibility and Quinolone resistance.</title>
        <authorList>
            <person name="Busch A."/>
            <person name="Hanel I."/>
            <person name="Hotzel H."/>
            <person name="Tomaso H."/>
        </authorList>
    </citation>
    <scope>NUCLEOTIDE SEQUENCE [LARGE SCALE GENOMIC DNA]</scope>
    <source>
        <strain evidence="2 3">16CS0831-2</strain>
    </source>
</reference>
<dbReference type="RefSeq" id="WP_024774480.1">
    <property type="nucleotide sequence ID" value="NZ_CP043857.1"/>
</dbReference>
<evidence type="ECO:0000313" key="2">
    <source>
        <dbReference type="EMBL" id="TLT01337.1"/>
    </source>
</evidence>
<dbReference type="Proteomes" id="UP000509513">
    <property type="component" value="Chromosome"/>
</dbReference>
<dbReference type="KEGG" id="acib:ACBT_2165"/>
<organism evidence="1 4">
    <name type="scientific">Aliarcobacter cibarius</name>
    <dbReference type="NCBI Taxonomy" id="255507"/>
    <lineage>
        <taxon>Bacteria</taxon>
        <taxon>Pseudomonadati</taxon>
        <taxon>Campylobacterota</taxon>
        <taxon>Epsilonproteobacteria</taxon>
        <taxon>Campylobacterales</taxon>
        <taxon>Arcobacteraceae</taxon>
        <taxon>Aliarcobacter</taxon>
    </lineage>
</organism>
<name>A0A5J6RJH3_9BACT</name>
<gene>
    <name evidence="1" type="ORF">ACBT_2165</name>
    <name evidence="2" type="ORF">FE247_02315</name>
</gene>
<sequence length="211" mass="24160">MEKIPPNFLFPTNFRNGKNVKRLIKDFNIQGYGIAVYLLETLAETDGHKYPINDIDLLSDEMKVSVPIINTVISSYGLFEIIEEANGNQFISIQLNKWLEPYYTKVDKLSRAGKISALKKKQKQEEQLLVLSQIDSSKHMLNSCTTINKLINKRNKEISNNASEKNDAEKFEKLNTFLLAKQISKDKQKQKYEDLAQASKENQIICLSGQN</sequence>
<reference evidence="1 4" key="2">
    <citation type="submission" date="2020-05" db="EMBL/GenBank/DDBJ databases">
        <title>Complete genome sequencing of Campylobacter and Arcobacter type strains.</title>
        <authorList>
            <person name="Miller W.G."/>
            <person name="Yee E."/>
        </authorList>
    </citation>
    <scope>NUCLEOTIDE SEQUENCE [LARGE SCALE GENOMIC DNA]</scope>
    <source>
        <strain evidence="1 4">LMG 21996</strain>
    </source>
</reference>
<evidence type="ECO:0000313" key="3">
    <source>
        <dbReference type="Proteomes" id="UP000305417"/>
    </source>
</evidence>
<evidence type="ECO:0000313" key="1">
    <source>
        <dbReference type="EMBL" id="QKJ28048.1"/>
    </source>
</evidence>
<protein>
    <submittedName>
        <fullName evidence="1">DUF4373 domain-containing protein</fullName>
    </submittedName>
</protein>
<proteinExistence type="predicted"/>
<dbReference type="EMBL" id="VBUC01000003">
    <property type="protein sequence ID" value="TLT01337.1"/>
    <property type="molecule type" value="Genomic_DNA"/>
</dbReference>
<dbReference type="Proteomes" id="UP000305417">
    <property type="component" value="Unassembled WGS sequence"/>
</dbReference>
<dbReference type="EMBL" id="CP054051">
    <property type="protein sequence ID" value="QKJ28048.1"/>
    <property type="molecule type" value="Genomic_DNA"/>
</dbReference>
<dbReference type="STRING" id="1442598.GCA_000522465_00296"/>
<keyword evidence="3" id="KW-1185">Reference proteome</keyword>
<accession>A0A5J6RJH3</accession>
<dbReference type="AlphaFoldDB" id="A0A5J6RJH3"/>
<evidence type="ECO:0000313" key="4">
    <source>
        <dbReference type="Proteomes" id="UP000509513"/>
    </source>
</evidence>